<accession>A0A1I5ZX23</accession>
<proteinExistence type="inferred from homology"/>
<keyword evidence="6" id="KW-0282">Flagellum</keyword>
<sequence>MRVTQSMISQHTLRNMSNSYEKLMNLQERATSGKKLNRPSDDPIGAVKSLNYRINLNENNQYKENFTEAYKWLDNSDGSLEEANKVMQRIRELTVSASNGTKLEDEREAIRLEVSGLKEHLVSIANKNIEGKFLFNGINTGQAPVDNKNGTIVVGASEKPISIELSKGFPIDISTDGTGVFSQAFFDNLTKLEQSLAEGSSGEEIGDQLSAMDENINSIISARTLIGARTNRLEIMEARLNEQGELLEKKLSDVEDIDFEKAIMDLQMQETVQRAALAVGAKIMQPSLVDFLA</sequence>
<dbReference type="InterPro" id="IPR001492">
    <property type="entry name" value="Flagellin"/>
</dbReference>
<keyword evidence="6" id="KW-0969">Cilium</keyword>
<dbReference type="Pfam" id="PF00700">
    <property type="entry name" value="Flagellin_C"/>
    <property type="match status" value="1"/>
</dbReference>
<name>A0A1I5ZX23_9BACI</name>
<dbReference type="InterPro" id="IPR046358">
    <property type="entry name" value="Flagellin_C"/>
</dbReference>
<evidence type="ECO:0000313" key="6">
    <source>
        <dbReference type="EMBL" id="SFQ61041.1"/>
    </source>
</evidence>
<evidence type="ECO:0000256" key="2">
    <source>
        <dbReference type="ARBA" id="ARBA00005709"/>
    </source>
</evidence>
<comment type="caution">
    <text evidence="6">The sequence shown here is derived from an EMBL/GenBank/DDBJ whole genome shotgun (WGS) entry which is preliminary data.</text>
</comment>
<comment type="subcellular location">
    <subcellularLocation>
        <location evidence="1">Bacterial flagellum</location>
    </subcellularLocation>
</comment>
<keyword evidence="3" id="KW-0975">Bacterial flagellum</keyword>
<evidence type="ECO:0000256" key="1">
    <source>
        <dbReference type="ARBA" id="ARBA00004365"/>
    </source>
</evidence>
<dbReference type="Proteomes" id="UP000182762">
    <property type="component" value="Unassembled WGS sequence"/>
</dbReference>
<dbReference type="InterPro" id="IPR001029">
    <property type="entry name" value="Flagellin_N"/>
</dbReference>
<dbReference type="PRINTS" id="PR00207">
    <property type="entry name" value="FLAGELLIN"/>
</dbReference>
<evidence type="ECO:0000259" key="5">
    <source>
        <dbReference type="Pfam" id="PF00700"/>
    </source>
</evidence>
<dbReference type="NCBIfam" id="TIGR02550">
    <property type="entry name" value="flagell_flgL"/>
    <property type="match status" value="1"/>
</dbReference>
<reference evidence="6 7" key="1">
    <citation type="submission" date="2016-10" db="EMBL/GenBank/DDBJ databases">
        <authorList>
            <person name="Varghese N."/>
            <person name="Submissions S."/>
        </authorList>
    </citation>
    <scope>NUCLEOTIDE SEQUENCE [LARGE SCALE GENOMIC DNA]</scope>
    <source>
        <strain evidence="6 7">DSM 13796</strain>
    </source>
</reference>
<evidence type="ECO:0000259" key="4">
    <source>
        <dbReference type="Pfam" id="PF00669"/>
    </source>
</evidence>
<dbReference type="GeneID" id="93710963"/>
<dbReference type="EMBL" id="FOXX01000005">
    <property type="protein sequence ID" value="SFQ61041.1"/>
    <property type="molecule type" value="Genomic_DNA"/>
</dbReference>
<dbReference type="SUPFAM" id="SSF64518">
    <property type="entry name" value="Phase 1 flagellin"/>
    <property type="match status" value="1"/>
</dbReference>
<dbReference type="InterPro" id="IPR013384">
    <property type="entry name" value="Flagell_FlgL"/>
</dbReference>
<keyword evidence="7" id="KW-1185">Reference proteome</keyword>
<organism evidence="6 7">
    <name type="scientific">Priestia endophytica DSM 13796</name>
    <dbReference type="NCBI Taxonomy" id="1121089"/>
    <lineage>
        <taxon>Bacteria</taxon>
        <taxon>Bacillati</taxon>
        <taxon>Bacillota</taxon>
        <taxon>Bacilli</taxon>
        <taxon>Bacillales</taxon>
        <taxon>Bacillaceae</taxon>
        <taxon>Priestia</taxon>
    </lineage>
</organism>
<feature type="domain" description="Flagellin N-terminal" evidence="4">
    <location>
        <begin position="5"/>
        <end position="140"/>
    </location>
</feature>
<evidence type="ECO:0000313" key="7">
    <source>
        <dbReference type="Proteomes" id="UP000182762"/>
    </source>
</evidence>
<gene>
    <name evidence="6" type="ORF">SAMN02745910_02309</name>
</gene>
<dbReference type="Pfam" id="PF00669">
    <property type="entry name" value="Flagellin_N"/>
    <property type="match status" value="1"/>
</dbReference>
<keyword evidence="6" id="KW-0966">Cell projection</keyword>
<protein>
    <submittedName>
        <fullName evidence="6">Flagellar hook-associated protein 3 FlgL</fullName>
    </submittedName>
</protein>
<comment type="similarity">
    <text evidence="2">Belongs to the bacterial flagellin family.</text>
</comment>
<dbReference type="PANTHER" id="PTHR42792:SF1">
    <property type="entry name" value="FLAGELLAR HOOK-ASSOCIATED PROTEIN 3"/>
    <property type="match status" value="1"/>
</dbReference>
<dbReference type="Gene3D" id="1.20.1330.10">
    <property type="entry name" value="f41 fragment of flagellin, N-terminal domain"/>
    <property type="match status" value="1"/>
</dbReference>
<evidence type="ECO:0000256" key="3">
    <source>
        <dbReference type="ARBA" id="ARBA00023143"/>
    </source>
</evidence>
<dbReference type="PANTHER" id="PTHR42792">
    <property type="entry name" value="FLAGELLIN"/>
    <property type="match status" value="1"/>
</dbReference>
<feature type="domain" description="Flagellin C-terminal" evidence="5">
    <location>
        <begin position="210"/>
        <end position="292"/>
    </location>
</feature>
<dbReference type="RefSeq" id="WP_061804736.1">
    <property type="nucleotide sequence ID" value="NZ_FOXX01000005.1"/>
</dbReference>